<dbReference type="InterPro" id="IPR002934">
    <property type="entry name" value="Polymerase_NTP_transf_dom"/>
</dbReference>
<dbReference type="Gene3D" id="3.30.460.10">
    <property type="entry name" value="Beta Polymerase, domain 2"/>
    <property type="match status" value="1"/>
</dbReference>
<name>A0A3M7TMP9_9BACI</name>
<dbReference type="CDD" id="cd05403">
    <property type="entry name" value="NT_KNTase_like"/>
    <property type="match status" value="1"/>
</dbReference>
<evidence type="ECO:0000313" key="2">
    <source>
        <dbReference type="EMBL" id="RNA66913.1"/>
    </source>
</evidence>
<keyword evidence="2" id="KW-0808">Transferase</keyword>
<accession>A0A3M7TMP9</accession>
<organism evidence="2 3">
    <name type="scientific">Alteribacter keqinensis</name>
    <dbReference type="NCBI Taxonomy" id="2483800"/>
    <lineage>
        <taxon>Bacteria</taxon>
        <taxon>Bacillati</taxon>
        <taxon>Bacillota</taxon>
        <taxon>Bacilli</taxon>
        <taxon>Bacillales</taxon>
        <taxon>Bacillaceae</taxon>
        <taxon>Alteribacter</taxon>
    </lineage>
</organism>
<gene>
    <name evidence="2" type="ORF">EBO34_17070</name>
</gene>
<dbReference type="SUPFAM" id="SSF81301">
    <property type="entry name" value="Nucleotidyltransferase"/>
    <property type="match status" value="1"/>
</dbReference>
<comment type="caution">
    <text evidence="2">The sequence shown here is derived from an EMBL/GenBank/DDBJ whole genome shotgun (WGS) entry which is preliminary data.</text>
</comment>
<dbReference type="InterPro" id="IPR043519">
    <property type="entry name" value="NT_sf"/>
</dbReference>
<reference evidence="2 3" key="1">
    <citation type="submission" date="2018-10" db="EMBL/GenBank/DDBJ databases">
        <title>Bacillus Keqinensis sp. nov., a moderately halophilic bacterium isolated from a saline-alkaline lake.</title>
        <authorList>
            <person name="Wang H."/>
        </authorList>
    </citation>
    <scope>NUCLEOTIDE SEQUENCE [LARGE SCALE GENOMIC DNA]</scope>
    <source>
        <strain evidence="2 3">KQ-3</strain>
    </source>
</reference>
<keyword evidence="3" id="KW-1185">Reference proteome</keyword>
<proteinExistence type="predicted"/>
<feature type="domain" description="Polymerase nucleotidyl transferase" evidence="1">
    <location>
        <begin position="35"/>
        <end position="78"/>
    </location>
</feature>
<protein>
    <submittedName>
        <fullName evidence="2">Nucleotidyltransferase domain-containing protein</fullName>
    </submittedName>
</protein>
<evidence type="ECO:0000259" key="1">
    <source>
        <dbReference type="Pfam" id="PF01909"/>
    </source>
</evidence>
<evidence type="ECO:0000313" key="3">
    <source>
        <dbReference type="Proteomes" id="UP000278746"/>
    </source>
</evidence>
<dbReference type="Pfam" id="PF01909">
    <property type="entry name" value="NTP_transf_2"/>
    <property type="match status" value="1"/>
</dbReference>
<sequence>MSHLRAGYGLDRNGFIVSDVSKNKIDHVYWPCIKESVAELVQLNQLHSVYVYGSVARGEATVQKSDLDLIALFKGGKLSPGNQTDLTKLSKDLSQKYHSLVRDVGIASAFYDYAMDPANYYEQAFLKEISVCVHGEDLGDRFGPYRLSPEIAISFNGDIGDVLTRTLKKLVAASEEEFKRLSQNVARKLIRTYYSMVMTRSRIWTTRLHEQADIVITHFPDKKPVVRTLHKWLEEPPTDRDATLKLIKKEGKWASDNFMREVYVSS</sequence>
<dbReference type="EMBL" id="RHIB01000003">
    <property type="protein sequence ID" value="RNA66913.1"/>
    <property type="molecule type" value="Genomic_DNA"/>
</dbReference>
<dbReference type="AlphaFoldDB" id="A0A3M7TMP9"/>
<dbReference type="Proteomes" id="UP000278746">
    <property type="component" value="Unassembled WGS sequence"/>
</dbReference>
<dbReference type="OrthoDB" id="2351665at2"/>
<dbReference type="RefSeq" id="WP_122901409.1">
    <property type="nucleotide sequence ID" value="NZ_RHIB01000003.1"/>
</dbReference>
<dbReference type="GO" id="GO:0016779">
    <property type="term" value="F:nucleotidyltransferase activity"/>
    <property type="evidence" value="ECO:0007669"/>
    <property type="project" value="InterPro"/>
</dbReference>